<gene>
    <name evidence="1" type="ORF">CP500_005625</name>
</gene>
<evidence type="ECO:0000313" key="2">
    <source>
        <dbReference type="Proteomes" id="UP000226442"/>
    </source>
</evidence>
<comment type="caution">
    <text evidence="1">The sequence shown here is derived from an EMBL/GenBank/DDBJ whole genome shotgun (WGS) entry which is preliminary data.</text>
</comment>
<dbReference type="RefSeq" id="WP_096829429.1">
    <property type="nucleotide sequence ID" value="NZ_NXIB02000021.1"/>
</dbReference>
<dbReference type="EMBL" id="NXIB02000021">
    <property type="protein sequence ID" value="PHX56393.1"/>
    <property type="molecule type" value="Genomic_DNA"/>
</dbReference>
<evidence type="ECO:0000313" key="1">
    <source>
        <dbReference type="EMBL" id="PHX56393.1"/>
    </source>
</evidence>
<proteinExistence type="predicted"/>
<dbReference type="OrthoDB" id="495748at2"/>
<sequence>MSNISISLPDDLLTYVNQKARNPSALIESLLKQWRKQQENQALAEACKLIDELDLGWDEEWQAQAITDWEVSG</sequence>
<dbReference type="AlphaFoldDB" id="A0A2G4F3N7"/>
<name>A0A2G4F3N7_9CYAN</name>
<organism evidence="1 2">
    <name type="scientific">Tychonema bourrellyi FEM_GT703</name>
    <dbReference type="NCBI Taxonomy" id="2040638"/>
    <lineage>
        <taxon>Bacteria</taxon>
        <taxon>Bacillati</taxon>
        <taxon>Cyanobacteriota</taxon>
        <taxon>Cyanophyceae</taxon>
        <taxon>Oscillatoriophycideae</taxon>
        <taxon>Oscillatoriales</taxon>
        <taxon>Microcoleaceae</taxon>
        <taxon>Tychonema</taxon>
    </lineage>
</organism>
<accession>A0A2G4F3N7</accession>
<keyword evidence="2" id="KW-1185">Reference proteome</keyword>
<protein>
    <recommendedName>
        <fullName evidence="3">CopG family transcriptional regulator</fullName>
    </recommendedName>
</protein>
<evidence type="ECO:0008006" key="3">
    <source>
        <dbReference type="Google" id="ProtNLM"/>
    </source>
</evidence>
<reference evidence="1" key="1">
    <citation type="submission" date="2017-10" db="EMBL/GenBank/DDBJ databases">
        <title>Draft genome sequence of the planktic cyanobacteria Tychonema bourrellyi isolated from alpine lentic freshwater.</title>
        <authorList>
            <person name="Tett A."/>
            <person name="Armanini F."/>
            <person name="Asnicar F."/>
            <person name="Boscaini A."/>
            <person name="Pasolli E."/>
            <person name="Zolfo M."/>
            <person name="Donati C."/>
            <person name="Salmaso N."/>
            <person name="Segata N."/>
        </authorList>
    </citation>
    <scope>NUCLEOTIDE SEQUENCE</scope>
    <source>
        <strain evidence="1">FEM_GT703</strain>
    </source>
</reference>
<dbReference type="Proteomes" id="UP000226442">
    <property type="component" value="Unassembled WGS sequence"/>
</dbReference>